<organism evidence="2 3">
    <name type="scientific">Celeribacter indicus</name>
    <dbReference type="NCBI Taxonomy" id="1208324"/>
    <lineage>
        <taxon>Bacteria</taxon>
        <taxon>Pseudomonadati</taxon>
        <taxon>Pseudomonadota</taxon>
        <taxon>Alphaproteobacteria</taxon>
        <taxon>Rhodobacterales</taxon>
        <taxon>Roseobacteraceae</taxon>
        <taxon>Celeribacter</taxon>
    </lineage>
</organism>
<evidence type="ECO:0000313" key="3">
    <source>
        <dbReference type="Proteomes" id="UP000031521"/>
    </source>
</evidence>
<feature type="chain" id="PRO_5002115323" evidence="1">
    <location>
        <begin position="27"/>
        <end position="161"/>
    </location>
</feature>
<dbReference type="Proteomes" id="UP000031521">
    <property type="component" value="Chromosome"/>
</dbReference>
<protein>
    <submittedName>
        <fullName evidence="2">Secreted periplasmic protein</fullName>
    </submittedName>
</protein>
<dbReference type="AlphaFoldDB" id="A0A0B5DNE6"/>
<keyword evidence="1" id="KW-0732">Signal</keyword>
<proteinExistence type="predicted"/>
<dbReference type="GO" id="GO:0043165">
    <property type="term" value="P:Gram-negative-bacterium-type cell outer membrane assembly"/>
    <property type="evidence" value="ECO:0007669"/>
    <property type="project" value="InterPro"/>
</dbReference>
<keyword evidence="3" id="KW-1185">Reference proteome</keyword>
<dbReference type="HOGENOM" id="CLU_117986_0_1_5"/>
<dbReference type="OrthoDB" id="7629596at2"/>
<accession>A0A0B5DNE6</accession>
<evidence type="ECO:0000256" key="1">
    <source>
        <dbReference type="SAM" id="SignalP"/>
    </source>
</evidence>
<reference evidence="2 3" key="1">
    <citation type="journal article" date="2014" name="Int. J. Syst. Evol. Microbiol.">
        <title>Celeribacter indicus sp. nov., a polycyclic aromatic hydrocarbon-degrading bacterium from deep-sea sediment and reclassification of Huaishuia halophila as Celeribacter halophilus comb. nov.</title>
        <authorList>
            <person name="Lai Q."/>
            <person name="Cao J."/>
            <person name="Yuan J."/>
            <person name="Li F."/>
            <person name="Shao Z."/>
        </authorList>
    </citation>
    <scope>NUCLEOTIDE SEQUENCE [LARGE SCALE GENOMIC DNA]</scope>
    <source>
        <strain evidence="2">P73</strain>
    </source>
</reference>
<evidence type="ECO:0000313" key="2">
    <source>
        <dbReference type="EMBL" id="AJE45118.1"/>
    </source>
</evidence>
<dbReference type="PROSITE" id="PS51257">
    <property type="entry name" value="PROKAR_LIPOPROTEIN"/>
    <property type="match status" value="1"/>
</dbReference>
<dbReference type="Pfam" id="PF04390">
    <property type="entry name" value="LptE"/>
    <property type="match status" value="1"/>
</dbReference>
<name>A0A0B5DNE6_9RHOB</name>
<gene>
    <name evidence="2" type="ORF">P73_0403</name>
</gene>
<dbReference type="RefSeq" id="WP_043868236.1">
    <property type="nucleotide sequence ID" value="NZ_CP004393.1"/>
</dbReference>
<dbReference type="KEGG" id="cid:P73_0403"/>
<dbReference type="STRING" id="1208324.P73_0403"/>
<dbReference type="Gene3D" id="3.30.160.150">
    <property type="entry name" value="Lipoprotein like domain"/>
    <property type="match status" value="1"/>
</dbReference>
<sequence>MSSFDRRIFLLSAMALTGCGFTPAYAPGGAGRALRGRVAIDAPDTREGYALVEQLTKSFGTPTSPAYRLSYRIRTERNSVGITRDQEISRYHITGRVAYTLTEIAGGTPVASGEAQSFTAYSATGSTVASVTAPRDAYSRLMVILADQIVSQILVQTGTEA</sequence>
<dbReference type="InterPro" id="IPR007485">
    <property type="entry name" value="LPS_assembly_LptE"/>
</dbReference>
<feature type="signal peptide" evidence="1">
    <location>
        <begin position="1"/>
        <end position="26"/>
    </location>
</feature>
<dbReference type="EMBL" id="CP004393">
    <property type="protein sequence ID" value="AJE45118.1"/>
    <property type="molecule type" value="Genomic_DNA"/>
</dbReference>
<dbReference type="GO" id="GO:0019867">
    <property type="term" value="C:outer membrane"/>
    <property type="evidence" value="ECO:0007669"/>
    <property type="project" value="InterPro"/>
</dbReference>